<name>A0ABN5NSA6_9LEPT</name>
<dbReference type="Proteomes" id="UP000258889">
    <property type="component" value="Chromosome i"/>
</dbReference>
<gene>
    <name evidence="1" type="ORF">DQM28_02090</name>
</gene>
<evidence type="ECO:0000313" key="2">
    <source>
        <dbReference type="Proteomes" id="UP000258889"/>
    </source>
</evidence>
<keyword evidence="2" id="KW-1185">Reference proteome</keyword>
<protein>
    <submittedName>
        <fullName evidence="1">Bifunctional permease/carbonic anhydrase</fullName>
    </submittedName>
</protein>
<dbReference type="EMBL" id="CP030144">
    <property type="protein sequence ID" value="AXR63202.1"/>
    <property type="molecule type" value="Genomic_DNA"/>
</dbReference>
<reference evidence="1 2" key="1">
    <citation type="submission" date="2018-09" db="EMBL/GenBank/DDBJ databases">
        <title>Complete Genome sequences of three Leptospira mayottensis isolates obtained from Tenrecid mammals endemic to the Malagasy region.</title>
        <authorList>
            <person name="Cordonin C."/>
            <person name="Toty C."/>
        </authorList>
    </citation>
    <scope>NUCLEOTIDE SEQUENCE [LARGE SCALE GENOMIC DNA]</scope>
    <source>
        <strain evidence="1 2">MDI222</strain>
    </source>
</reference>
<evidence type="ECO:0000313" key="1">
    <source>
        <dbReference type="EMBL" id="AXR63202.1"/>
    </source>
</evidence>
<accession>A0ABN5NSA6</accession>
<organism evidence="1 2">
    <name type="scientific">Leptospira mayottensis</name>
    <dbReference type="NCBI Taxonomy" id="1137606"/>
    <lineage>
        <taxon>Bacteria</taxon>
        <taxon>Pseudomonadati</taxon>
        <taxon>Spirochaetota</taxon>
        <taxon>Spirochaetia</taxon>
        <taxon>Leptospirales</taxon>
        <taxon>Leptospiraceae</taxon>
        <taxon>Leptospira</taxon>
    </lineage>
</organism>
<proteinExistence type="predicted"/>
<sequence>MLNKLNSDNTHRIDSSKPKYIVPNVLQIIENFKTAAKSCKTKFEINY</sequence>